<feature type="transmembrane region" description="Helical" evidence="7">
    <location>
        <begin position="75"/>
        <end position="93"/>
    </location>
</feature>
<sequence length="476" mass="47933">MAVRRPGWALALLATAQLIYSLDINIVYVALPELAADLGFSEQTRQWVVSAYVVFAGGFLLLGGRAADLLGRRRVFVLALSLYALSSLAGGLADTQAVIVAARAVQGIGGALLLPATLALLATLFEEGPRRNRALAVWGGAGASGLTIGALLGGVLTQAFGWPAVFYVNVPLAGAVAAAALLVIPRDERAGTSRRFDLPGALTVTAGATLLVFGLVQGPELGWTEPAVLGAFVAAAAGLVAFAVIESRSADPLLPFAMLRNRSLVVGVTVTFVFMGTFGALPYFLTVLFQNVHGFTALEAGLAFLVPSAAIASGTQFGARLVGRFGARRTLVAGFAVGVIGTVALAPAFGVGAAFTTAVPGLVVSGVGQGIVWTAMWIAASTGVAPERQGVANGTASMTLNLGNAIGIAVLTVVANAGTGGRTGDLLRAAVADGGRTAVLLAAGGMAAGLAVSLALRVPARTSPPARVPDQMPSSG</sequence>
<feature type="transmembrane region" description="Helical" evidence="7">
    <location>
        <begin position="105"/>
        <end position="125"/>
    </location>
</feature>
<comment type="caution">
    <text evidence="9">The sequence shown here is derived from an EMBL/GenBank/DDBJ whole genome shotgun (WGS) entry which is preliminary data.</text>
</comment>
<keyword evidence="4 7" id="KW-0812">Transmembrane</keyword>
<dbReference type="PANTHER" id="PTHR42718:SF46">
    <property type="entry name" value="BLR6921 PROTEIN"/>
    <property type="match status" value="1"/>
</dbReference>
<dbReference type="Gene3D" id="1.20.1250.20">
    <property type="entry name" value="MFS general substrate transporter like domains"/>
    <property type="match status" value="1"/>
</dbReference>
<keyword evidence="5 7" id="KW-1133">Transmembrane helix</keyword>
<feature type="domain" description="Major facilitator superfamily (MFS) profile" evidence="8">
    <location>
        <begin position="9"/>
        <end position="461"/>
    </location>
</feature>
<keyword evidence="10" id="KW-1185">Reference proteome</keyword>
<dbReference type="PROSITE" id="PS00216">
    <property type="entry name" value="SUGAR_TRANSPORT_1"/>
    <property type="match status" value="1"/>
</dbReference>
<dbReference type="InterPro" id="IPR036259">
    <property type="entry name" value="MFS_trans_sf"/>
</dbReference>
<reference evidence="10" key="1">
    <citation type="journal article" date="2019" name="Int. J. Syst. Evol. Microbiol.">
        <title>The Global Catalogue of Microorganisms (GCM) 10K type strain sequencing project: providing services to taxonomists for standard genome sequencing and annotation.</title>
        <authorList>
            <consortium name="The Broad Institute Genomics Platform"/>
            <consortium name="The Broad Institute Genome Sequencing Center for Infectious Disease"/>
            <person name="Wu L."/>
            <person name="Ma J."/>
        </authorList>
    </citation>
    <scope>NUCLEOTIDE SEQUENCE [LARGE SCALE GENOMIC DNA]</scope>
    <source>
        <strain evidence="10">JCM 31202</strain>
    </source>
</reference>
<evidence type="ECO:0000256" key="6">
    <source>
        <dbReference type="ARBA" id="ARBA00023136"/>
    </source>
</evidence>
<organism evidence="9 10">
    <name type="scientific">Actinomadura sediminis</name>
    <dbReference type="NCBI Taxonomy" id="1038904"/>
    <lineage>
        <taxon>Bacteria</taxon>
        <taxon>Bacillati</taxon>
        <taxon>Actinomycetota</taxon>
        <taxon>Actinomycetes</taxon>
        <taxon>Streptosporangiales</taxon>
        <taxon>Thermomonosporaceae</taxon>
        <taxon>Actinomadura</taxon>
    </lineage>
</organism>
<feature type="transmembrane region" description="Helical" evidence="7">
    <location>
        <begin position="137"/>
        <end position="160"/>
    </location>
</feature>
<dbReference type="PANTHER" id="PTHR42718">
    <property type="entry name" value="MAJOR FACILITATOR SUPERFAMILY MULTIDRUG TRANSPORTER MFSC"/>
    <property type="match status" value="1"/>
</dbReference>
<feature type="transmembrane region" description="Helical" evidence="7">
    <location>
        <begin position="367"/>
        <end position="386"/>
    </location>
</feature>
<feature type="transmembrane region" description="Helical" evidence="7">
    <location>
        <begin position="45"/>
        <end position="63"/>
    </location>
</feature>
<comment type="subcellular location">
    <subcellularLocation>
        <location evidence="1">Cell membrane</location>
        <topology evidence="1">Multi-pass membrane protein</topology>
    </subcellularLocation>
</comment>
<evidence type="ECO:0000256" key="2">
    <source>
        <dbReference type="ARBA" id="ARBA00022448"/>
    </source>
</evidence>
<feature type="transmembrane region" description="Helical" evidence="7">
    <location>
        <begin position="166"/>
        <end position="184"/>
    </location>
</feature>
<keyword evidence="2" id="KW-0813">Transport</keyword>
<dbReference type="Gene3D" id="1.20.1720.10">
    <property type="entry name" value="Multidrug resistance protein D"/>
    <property type="match status" value="1"/>
</dbReference>
<feature type="transmembrane region" description="Helical" evidence="7">
    <location>
        <begin position="227"/>
        <end position="245"/>
    </location>
</feature>
<dbReference type="EMBL" id="JBHTJA010000172">
    <property type="protein sequence ID" value="MFD0905840.1"/>
    <property type="molecule type" value="Genomic_DNA"/>
</dbReference>
<dbReference type="Proteomes" id="UP001596972">
    <property type="component" value="Unassembled WGS sequence"/>
</dbReference>
<dbReference type="InterPro" id="IPR011701">
    <property type="entry name" value="MFS"/>
</dbReference>
<accession>A0ABW3F200</accession>
<feature type="transmembrane region" description="Helical" evidence="7">
    <location>
        <begin position="265"/>
        <end position="285"/>
    </location>
</feature>
<dbReference type="InterPro" id="IPR005829">
    <property type="entry name" value="Sugar_transporter_CS"/>
</dbReference>
<dbReference type="RefSeq" id="WP_378307154.1">
    <property type="nucleotide sequence ID" value="NZ_JBHTJA010000172.1"/>
</dbReference>
<dbReference type="InterPro" id="IPR020846">
    <property type="entry name" value="MFS_dom"/>
</dbReference>
<evidence type="ECO:0000259" key="8">
    <source>
        <dbReference type="PROSITE" id="PS50850"/>
    </source>
</evidence>
<evidence type="ECO:0000256" key="4">
    <source>
        <dbReference type="ARBA" id="ARBA00022692"/>
    </source>
</evidence>
<evidence type="ECO:0000256" key="7">
    <source>
        <dbReference type="SAM" id="Phobius"/>
    </source>
</evidence>
<protein>
    <submittedName>
        <fullName evidence="9">MFS transporter</fullName>
    </submittedName>
</protein>
<dbReference type="PROSITE" id="PS50850">
    <property type="entry name" value="MFS"/>
    <property type="match status" value="1"/>
</dbReference>
<feature type="transmembrane region" description="Helical" evidence="7">
    <location>
        <begin position="331"/>
        <end position="355"/>
    </location>
</feature>
<keyword evidence="6 7" id="KW-0472">Membrane</keyword>
<proteinExistence type="predicted"/>
<evidence type="ECO:0000313" key="9">
    <source>
        <dbReference type="EMBL" id="MFD0905840.1"/>
    </source>
</evidence>
<dbReference type="Pfam" id="PF07690">
    <property type="entry name" value="MFS_1"/>
    <property type="match status" value="1"/>
</dbReference>
<gene>
    <name evidence="9" type="ORF">ACFQ11_36090</name>
</gene>
<evidence type="ECO:0000256" key="5">
    <source>
        <dbReference type="ARBA" id="ARBA00022989"/>
    </source>
</evidence>
<feature type="transmembrane region" description="Helical" evidence="7">
    <location>
        <begin position="398"/>
        <end position="418"/>
    </location>
</feature>
<dbReference type="SUPFAM" id="SSF103473">
    <property type="entry name" value="MFS general substrate transporter"/>
    <property type="match status" value="1"/>
</dbReference>
<dbReference type="CDD" id="cd17321">
    <property type="entry name" value="MFS_MMR_MDR_like"/>
    <property type="match status" value="1"/>
</dbReference>
<evidence type="ECO:0000313" key="10">
    <source>
        <dbReference type="Proteomes" id="UP001596972"/>
    </source>
</evidence>
<name>A0ABW3F200_9ACTN</name>
<feature type="transmembrane region" description="Helical" evidence="7">
    <location>
        <begin position="438"/>
        <end position="458"/>
    </location>
</feature>
<keyword evidence="3" id="KW-1003">Cell membrane</keyword>
<evidence type="ECO:0000256" key="3">
    <source>
        <dbReference type="ARBA" id="ARBA00022475"/>
    </source>
</evidence>
<evidence type="ECO:0000256" key="1">
    <source>
        <dbReference type="ARBA" id="ARBA00004651"/>
    </source>
</evidence>
<feature type="transmembrane region" description="Helical" evidence="7">
    <location>
        <begin position="297"/>
        <end position="319"/>
    </location>
</feature>
<feature type="transmembrane region" description="Helical" evidence="7">
    <location>
        <begin position="196"/>
        <end position="215"/>
    </location>
</feature>